<accession>A0A934PNV4</accession>
<keyword evidence="2" id="KW-1185">Reference proteome</keyword>
<evidence type="ECO:0000313" key="2">
    <source>
        <dbReference type="Proteomes" id="UP000609172"/>
    </source>
</evidence>
<dbReference type="InterPro" id="IPR046584">
    <property type="entry name" value="DUF6642"/>
</dbReference>
<gene>
    <name evidence="1" type="ORF">I5M07_10240</name>
</gene>
<dbReference type="AlphaFoldDB" id="A0A934PNV4"/>
<protein>
    <submittedName>
        <fullName evidence="1">Uncharacterized protein</fullName>
    </submittedName>
</protein>
<dbReference type="Pfam" id="PF20347">
    <property type="entry name" value="DUF6642"/>
    <property type="match status" value="1"/>
</dbReference>
<dbReference type="RefSeq" id="WP_200106341.1">
    <property type="nucleotide sequence ID" value="NZ_JAEHFV010000003.1"/>
</dbReference>
<proteinExistence type="predicted"/>
<reference evidence="1" key="1">
    <citation type="submission" date="2020-12" db="EMBL/GenBank/DDBJ databases">
        <title>Bacterial novel species Flavobacterium sp. SE-1-e isolated from soil.</title>
        <authorList>
            <person name="Jung H.-Y."/>
        </authorList>
    </citation>
    <scope>NUCLEOTIDE SEQUENCE</scope>
    <source>
        <strain evidence="1">SE-1-e</strain>
    </source>
</reference>
<name>A0A934PNV4_9FLAO</name>
<evidence type="ECO:0000313" key="1">
    <source>
        <dbReference type="EMBL" id="MBK0370219.1"/>
    </source>
</evidence>
<dbReference type="EMBL" id="JAEHFV010000003">
    <property type="protein sequence ID" value="MBK0370219.1"/>
    <property type="molecule type" value="Genomic_DNA"/>
</dbReference>
<organism evidence="1 2">
    <name type="scientific">Flavobacterium agrisoli</name>
    <dbReference type="NCBI Taxonomy" id="2793066"/>
    <lineage>
        <taxon>Bacteria</taxon>
        <taxon>Pseudomonadati</taxon>
        <taxon>Bacteroidota</taxon>
        <taxon>Flavobacteriia</taxon>
        <taxon>Flavobacteriales</taxon>
        <taxon>Flavobacteriaceae</taxon>
        <taxon>Flavobacterium</taxon>
    </lineage>
</organism>
<comment type="caution">
    <text evidence="1">The sequence shown here is derived from an EMBL/GenBank/DDBJ whole genome shotgun (WGS) entry which is preliminary data.</text>
</comment>
<sequence>MEEEKFIYCLEAVSDVDENIQTAVQTSLEELAMQFGIASIHKTCDTIEGFEESLGALVYDDHHFKDYEIIYLVMPGQHNSICLHDYFYSLEEIAELFEGKLKGKIIHFANLKILDLTSEEAQFFLDVTGAKAISGYGLALPAKVKSTALDKVFFSLYQEEEDVIEVVELMHQKWYTACKALDFRLYYTA</sequence>
<dbReference type="Proteomes" id="UP000609172">
    <property type="component" value="Unassembled WGS sequence"/>
</dbReference>